<dbReference type="OrthoDB" id="9810350at2"/>
<evidence type="ECO:0000256" key="8">
    <source>
        <dbReference type="ARBA" id="ARBA00023136"/>
    </source>
</evidence>
<dbReference type="EMBL" id="FODF01000006">
    <property type="protein sequence ID" value="SEN59386.1"/>
    <property type="molecule type" value="Genomic_DNA"/>
</dbReference>
<dbReference type="STRING" id="215200.SAMN05216454_10676"/>
<keyword evidence="3 10" id="KW-0813">Transport</keyword>
<proteinExistence type="inferred from homology"/>
<dbReference type="PRINTS" id="PR01264">
    <property type="entry name" value="MECHCHANNEL"/>
</dbReference>
<evidence type="ECO:0000256" key="10">
    <source>
        <dbReference type="HAMAP-Rule" id="MF_00115"/>
    </source>
</evidence>
<dbReference type="NCBIfam" id="TIGR00220">
    <property type="entry name" value="mscL"/>
    <property type="match status" value="1"/>
</dbReference>
<comment type="subunit">
    <text evidence="10">Homopentamer.</text>
</comment>
<comment type="function">
    <text evidence="10">Channel that opens in response to stretch forces in the membrane lipid bilayer. May participate in the regulation of osmotic pressure changes within the cell.</text>
</comment>
<keyword evidence="7 10" id="KW-0406">Ion transport</keyword>
<evidence type="ECO:0000256" key="4">
    <source>
        <dbReference type="ARBA" id="ARBA00022475"/>
    </source>
</evidence>
<reference evidence="11 12" key="1">
    <citation type="submission" date="2016-10" db="EMBL/GenBank/DDBJ databases">
        <authorList>
            <person name="de Groot N.N."/>
        </authorList>
    </citation>
    <scope>NUCLEOTIDE SEQUENCE [LARGE SCALE GENOMIC DNA]</scope>
    <source>
        <strain evidence="11 12">Calf135</strain>
    </source>
</reference>
<dbReference type="RefSeq" id="WP_091975374.1">
    <property type="nucleotide sequence ID" value="NZ_FODF01000006.1"/>
</dbReference>
<protein>
    <recommendedName>
        <fullName evidence="10">Large-conductance mechanosensitive channel</fullName>
    </recommendedName>
</protein>
<dbReference type="HAMAP" id="MF_00115">
    <property type="entry name" value="MscL"/>
    <property type="match status" value="1"/>
</dbReference>
<dbReference type="PROSITE" id="PS01327">
    <property type="entry name" value="MSCL"/>
    <property type="match status" value="1"/>
</dbReference>
<dbReference type="GO" id="GO:0008381">
    <property type="term" value="F:mechanosensitive monoatomic ion channel activity"/>
    <property type="evidence" value="ECO:0007669"/>
    <property type="project" value="UniProtKB-UniRule"/>
</dbReference>
<dbReference type="InterPro" id="IPR019823">
    <property type="entry name" value="Mechanosensitive_channel_CS"/>
</dbReference>
<dbReference type="GO" id="GO:0005886">
    <property type="term" value="C:plasma membrane"/>
    <property type="evidence" value="ECO:0007669"/>
    <property type="project" value="UniProtKB-SubCell"/>
</dbReference>
<feature type="transmembrane region" description="Helical" evidence="10">
    <location>
        <begin position="20"/>
        <end position="49"/>
    </location>
</feature>
<evidence type="ECO:0000256" key="7">
    <source>
        <dbReference type="ARBA" id="ARBA00023065"/>
    </source>
</evidence>
<accession>A0A1H8HU03</accession>
<sequence length="133" mass="14603">MKKFIAEFKEFAMRGNVIDLAVGVVIGGAFSKIVSSLVENIITPFIGIITGGTDVSGLMLQIGNAQFKYGAFLQSVIDFVIIAFSIFIFIKLINSLKSKVAKPEEETVEEVALTKSEELLVEIRDMLAKENQK</sequence>
<name>A0A1H8HU03_9FIRM</name>
<dbReference type="Gene3D" id="1.10.1200.120">
    <property type="entry name" value="Large-conductance mechanosensitive channel, MscL, domain 1"/>
    <property type="match status" value="1"/>
</dbReference>
<dbReference type="PANTHER" id="PTHR30266">
    <property type="entry name" value="MECHANOSENSITIVE CHANNEL MSCL"/>
    <property type="match status" value="1"/>
</dbReference>
<evidence type="ECO:0000313" key="11">
    <source>
        <dbReference type="EMBL" id="SEN59386.1"/>
    </source>
</evidence>
<keyword evidence="6 10" id="KW-1133">Transmembrane helix</keyword>
<keyword evidence="9 10" id="KW-0407">Ion channel</keyword>
<evidence type="ECO:0000256" key="1">
    <source>
        <dbReference type="ARBA" id="ARBA00004651"/>
    </source>
</evidence>
<evidence type="ECO:0000256" key="3">
    <source>
        <dbReference type="ARBA" id="ARBA00022448"/>
    </source>
</evidence>
<comment type="subcellular location">
    <subcellularLocation>
        <location evidence="1 10">Cell membrane</location>
        <topology evidence="1 10">Multi-pass membrane protein</topology>
    </subcellularLocation>
</comment>
<evidence type="ECO:0000256" key="5">
    <source>
        <dbReference type="ARBA" id="ARBA00022692"/>
    </source>
</evidence>
<dbReference type="InterPro" id="IPR037673">
    <property type="entry name" value="MSC/AndL"/>
</dbReference>
<dbReference type="NCBIfam" id="NF001843">
    <property type="entry name" value="PRK00567.1-4"/>
    <property type="match status" value="1"/>
</dbReference>
<dbReference type="PANTHER" id="PTHR30266:SF2">
    <property type="entry name" value="LARGE-CONDUCTANCE MECHANOSENSITIVE CHANNEL"/>
    <property type="match status" value="1"/>
</dbReference>
<keyword evidence="5 10" id="KW-0812">Transmembrane</keyword>
<gene>
    <name evidence="10" type="primary">mscL</name>
    <name evidence="11" type="ORF">SAMN05216454_10676</name>
</gene>
<organism evidence="11 12">
    <name type="scientific">Peptostreptococcus russellii</name>
    <dbReference type="NCBI Taxonomy" id="215200"/>
    <lineage>
        <taxon>Bacteria</taxon>
        <taxon>Bacillati</taxon>
        <taxon>Bacillota</taxon>
        <taxon>Clostridia</taxon>
        <taxon>Peptostreptococcales</taxon>
        <taxon>Peptostreptococcaceae</taxon>
        <taxon>Peptostreptococcus</taxon>
    </lineage>
</organism>
<dbReference type="Proteomes" id="UP000199512">
    <property type="component" value="Unassembled WGS sequence"/>
</dbReference>
<feature type="transmembrane region" description="Helical" evidence="10">
    <location>
        <begin position="69"/>
        <end position="90"/>
    </location>
</feature>
<keyword evidence="4 10" id="KW-1003">Cell membrane</keyword>
<evidence type="ECO:0000313" key="12">
    <source>
        <dbReference type="Proteomes" id="UP000199512"/>
    </source>
</evidence>
<dbReference type="Pfam" id="PF01741">
    <property type="entry name" value="MscL"/>
    <property type="match status" value="1"/>
</dbReference>
<keyword evidence="12" id="KW-1185">Reference proteome</keyword>
<dbReference type="InterPro" id="IPR036019">
    <property type="entry name" value="MscL_channel"/>
</dbReference>
<comment type="similarity">
    <text evidence="2 10">Belongs to the MscL family.</text>
</comment>
<dbReference type="AlphaFoldDB" id="A0A1H8HU03"/>
<dbReference type="SUPFAM" id="SSF81330">
    <property type="entry name" value="Gated mechanosensitive channel"/>
    <property type="match status" value="1"/>
</dbReference>
<evidence type="ECO:0000256" key="9">
    <source>
        <dbReference type="ARBA" id="ARBA00023303"/>
    </source>
</evidence>
<dbReference type="InterPro" id="IPR001185">
    <property type="entry name" value="MS_channel"/>
</dbReference>
<keyword evidence="8 10" id="KW-0472">Membrane</keyword>
<evidence type="ECO:0000256" key="2">
    <source>
        <dbReference type="ARBA" id="ARBA00007254"/>
    </source>
</evidence>
<evidence type="ECO:0000256" key="6">
    <source>
        <dbReference type="ARBA" id="ARBA00022989"/>
    </source>
</evidence>